<dbReference type="InterPro" id="IPR053187">
    <property type="entry name" value="Notoamide_regulator"/>
</dbReference>
<dbReference type="SMART" id="SM00066">
    <property type="entry name" value="GAL4"/>
    <property type="match status" value="1"/>
</dbReference>
<evidence type="ECO:0000256" key="2">
    <source>
        <dbReference type="SAM" id="MobiDB-lite"/>
    </source>
</evidence>
<accession>A0A136IJX5</accession>
<protein>
    <recommendedName>
        <fullName evidence="3">Zn(2)-C6 fungal-type domain-containing protein</fullName>
    </recommendedName>
</protein>
<feature type="compositionally biased region" description="Low complexity" evidence="2">
    <location>
        <begin position="1"/>
        <end position="16"/>
    </location>
</feature>
<dbReference type="STRING" id="196109.A0A136IJX5"/>
<evidence type="ECO:0000313" key="4">
    <source>
        <dbReference type="EMBL" id="KXJ85260.1"/>
    </source>
</evidence>
<keyword evidence="5" id="KW-1185">Reference proteome</keyword>
<sequence length="191" mass="21197">MFYYQQARSRASQQARPTDPSSRKLQLRPLKPLLPTVPEADAGSAPATIGKRRVRTAFNSCRTKKILCDGQRPSCRRCSRRQRSCEYSARDDNKTPSAAAERQLCELRANLAHHDNLMRHLRRAPVHEAAATLQRLCVAHDPAAVIASLPLQASDLVMATAPALALNLVRHLSELRTDRALLPPTESHADP</sequence>
<proteinExistence type="predicted"/>
<dbReference type="EMBL" id="KQ964288">
    <property type="protein sequence ID" value="KXJ85260.1"/>
    <property type="molecule type" value="Genomic_DNA"/>
</dbReference>
<dbReference type="PROSITE" id="PS50048">
    <property type="entry name" value="ZN2_CY6_FUNGAL_2"/>
    <property type="match status" value="1"/>
</dbReference>
<dbReference type="Pfam" id="PF00172">
    <property type="entry name" value="Zn_clus"/>
    <property type="match status" value="1"/>
</dbReference>
<dbReference type="PANTHER" id="PTHR47256">
    <property type="entry name" value="ZN(II)2CYS6 TRANSCRIPTION FACTOR (EUROFUNG)-RELATED"/>
    <property type="match status" value="1"/>
</dbReference>
<dbReference type="SUPFAM" id="SSF57701">
    <property type="entry name" value="Zn2/Cys6 DNA-binding domain"/>
    <property type="match status" value="1"/>
</dbReference>
<gene>
    <name evidence="4" type="ORF">Micbo1qcDRAFT_210121</name>
</gene>
<reference evidence="5" key="1">
    <citation type="submission" date="2016-02" db="EMBL/GenBank/DDBJ databases">
        <title>Draft genome sequence of Microdochium bolleyi, a fungal endophyte of beachgrass.</title>
        <authorList>
            <consortium name="DOE Joint Genome Institute"/>
            <person name="David A.S."/>
            <person name="May G."/>
            <person name="Haridas S."/>
            <person name="Lim J."/>
            <person name="Wang M."/>
            <person name="Labutti K."/>
            <person name="Lipzen A."/>
            <person name="Barry K."/>
            <person name="Grigoriev I.V."/>
        </authorList>
    </citation>
    <scope>NUCLEOTIDE SEQUENCE [LARGE SCALE GENOMIC DNA]</scope>
    <source>
        <strain evidence="5">J235TASD1</strain>
    </source>
</reference>
<dbReference type="Proteomes" id="UP000070501">
    <property type="component" value="Unassembled WGS sequence"/>
</dbReference>
<name>A0A136IJX5_9PEZI</name>
<keyword evidence="1" id="KW-0539">Nucleus</keyword>
<dbReference type="InterPro" id="IPR036864">
    <property type="entry name" value="Zn2-C6_fun-type_DNA-bd_sf"/>
</dbReference>
<evidence type="ECO:0000259" key="3">
    <source>
        <dbReference type="PROSITE" id="PS50048"/>
    </source>
</evidence>
<evidence type="ECO:0000256" key="1">
    <source>
        <dbReference type="ARBA" id="ARBA00023242"/>
    </source>
</evidence>
<feature type="compositionally biased region" description="Low complexity" evidence="2">
    <location>
        <begin position="23"/>
        <end position="34"/>
    </location>
</feature>
<dbReference type="GO" id="GO:0008270">
    <property type="term" value="F:zinc ion binding"/>
    <property type="evidence" value="ECO:0007669"/>
    <property type="project" value="InterPro"/>
</dbReference>
<dbReference type="InterPro" id="IPR001138">
    <property type="entry name" value="Zn2Cys6_DnaBD"/>
</dbReference>
<dbReference type="PANTHER" id="PTHR47256:SF1">
    <property type="entry name" value="ZN(II)2CYS6 TRANSCRIPTION FACTOR (EUROFUNG)"/>
    <property type="match status" value="1"/>
</dbReference>
<dbReference type="Gene3D" id="4.10.240.10">
    <property type="entry name" value="Zn(2)-C6 fungal-type DNA-binding domain"/>
    <property type="match status" value="1"/>
</dbReference>
<dbReference type="GO" id="GO:0000981">
    <property type="term" value="F:DNA-binding transcription factor activity, RNA polymerase II-specific"/>
    <property type="evidence" value="ECO:0007669"/>
    <property type="project" value="InterPro"/>
</dbReference>
<organism evidence="4 5">
    <name type="scientific">Microdochium bolleyi</name>
    <dbReference type="NCBI Taxonomy" id="196109"/>
    <lineage>
        <taxon>Eukaryota</taxon>
        <taxon>Fungi</taxon>
        <taxon>Dikarya</taxon>
        <taxon>Ascomycota</taxon>
        <taxon>Pezizomycotina</taxon>
        <taxon>Sordariomycetes</taxon>
        <taxon>Xylariomycetidae</taxon>
        <taxon>Xylariales</taxon>
        <taxon>Microdochiaceae</taxon>
        <taxon>Microdochium</taxon>
    </lineage>
</organism>
<evidence type="ECO:0000313" key="5">
    <source>
        <dbReference type="Proteomes" id="UP000070501"/>
    </source>
</evidence>
<dbReference type="AlphaFoldDB" id="A0A136IJX5"/>
<dbReference type="InParanoid" id="A0A136IJX5"/>
<feature type="region of interest" description="Disordered" evidence="2">
    <location>
        <begin position="1"/>
        <end position="47"/>
    </location>
</feature>
<feature type="domain" description="Zn(2)-C6 fungal-type" evidence="3">
    <location>
        <begin position="57"/>
        <end position="87"/>
    </location>
</feature>